<dbReference type="eggNOG" id="KOG1292">
    <property type="taxonomic scope" value="Eukaryota"/>
</dbReference>
<evidence type="ECO:0000256" key="2">
    <source>
        <dbReference type="ARBA" id="ARBA00008821"/>
    </source>
</evidence>
<dbReference type="GO" id="GO:0016020">
    <property type="term" value="C:membrane"/>
    <property type="evidence" value="ECO:0007669"/>
    <property type="project" value="UniProtKB-SubCell"/>
</dbReference>
<dbReference type="OMA" id="QMVESMG"/>
<evidence type="ECO:0000256" key="6">
    <source>
        <dbReference type="SAM" id="Phobius"/>
    </source>
</evidence>
<feature type="transmembrane region" description="Helical" evidence="6">
    <location>
        <begin position="439"/>
        <end position="457"/>
    </location>
</feature>
<feature type="transmembrane region" description="Helical" evidence="6">
    <location>
        <begin position="52"/>
        <end position="74"/>
    </location>
</feature>
<evidence type="ECO:0000313" key="8">
    <source>
        <dbReference type="Proteomes" id="UP000008281"/>
    </source>
</evidence>
<dbReference type="InParanoid" id="E3M5J7"/>
<dbReference type="STRING" id="31234.E3M5J7"/>
<feature type="transmembrane region" description="Helical" evidence="6">
    <location>
        <begin position="219"/>
        <end position="240"/>
    </location>
</feature>
<evidence type="ECO:0000313" key="7">
    <source>
        <dbReference type="EMBL" id="EFO92127.1"/>
    </source>
</evidence>
<dbReference type="Pfam" id="PF00860">
    <property type="entry name" value="Xan_ur_permease"/>
    <property type="match status" value="2"/>
</dbReference>
<feature type="transmembrane region" description="Helical" evidence="6">
    <location>
        <begin position="477"/>
        <end position="495"/>
    </location>
</feature>
<feature type="transmembrane region" description="Helical" evidence="6">
    <location>
        <begin position="384"/>
        <end position="403"/>
    </location>
</feature>
<dbReference type="PANTHER" id="PTHR11119">
    <property type="entry name" value="XANTHINE-URACIL / VITAMIN C PERMEASE FAMILY MEMBER"/>
    <property type="match status" value="1"/>
</dbReference>
<keyword evidence="3 6" id="KW-0812">Transmembrane</keyword>
<dbReference type="AlphaFoldDB" id="E3M5J7"/>
<keyword evidence="5 6" id="KW-0472">Membrane</keyword>
<comment type="similarity">
    <text evidence="2">Belongs to the nucleobase:cation symporter-2 (NCS2) (TC 2.A.40) family.</text>
</comment>
<feature type="transmembrane region" description="Helical" evidence="6">
    <location>
        <begin position="173"/>
        <end position="198"/>
    </location>
</feature>
<evidence type="ECO:0000256" key="4">
    <source>
        <dbReference type="ARBA" id="ARBA00022989"/>
    </source>
</evidence>
<gene>
    <name evidence="7" type="ORF">CRE_10926</name>
</gene>
<organism evidence="8">
    <name type="scientific">Caenorhabditis remanei</name>
    <name type="common">Caenorhabditis vulgaris</name>
    <dbReference type="NCBI Taxonomy" id="31234"/>
    <lineage>
        <taxon>Eukaryota</taxon>
        <taxon>Metazoa</taxon>
        <taxon>Ecdysozoa</taxon>
        <taxon>Nematoda</taxon>
        <taxon>Chromadorea</taxon>
        <taxon>Rhabditida</taxon>
        <taxon>Rhabditina</taxon>
        <taxon>Rhabditomorpha</taxon>
        <taxon>Rhabditoidea</taxon>
        <taxon>Rhabditidae</taxon>
        <taxon>Peloderinae</taxon>
        <taxon>Caenorhabditis</taxon>
    </lineage>
</organism>
<accession>E3M5J7</accession>
<dbReference type="OrthoDB" id="1641903at2759"/>
<feature type="transmembrane region" description="Helical" evidence="6">
    <location>
        <begin position="143"/>
        <end position="161"/>
    </location>
</feature>
<sequence length="574" mass="63093">MTGLHLHVNEIPSPLSILLFGLQQMMICLSALLVVPYIVSDMLCAGEKALEIRVQLISATFVTSGIATILQTTFGMRLSILHGPSFAFIPALHTFQAEFPCNSDTSTNNWEEKMQMISGSCLIAVLIMPILGFTGLIGKISRYIGPVTIVPIMSLLTIGTVPDIEEKMGLHWISIVEFLILIGFIVFLGQTEVPIPVFSFKEKKIQFTWQKVFSQFPRFQYLLGIIIAWIICLILTVTNWEPPGGEARTDKNVSLAVFEETPWIQIPKPLFFGAPKFNAALICGFMASCFAAMIESIGDYNLCAKISKQTRPPPSNTNRAFVVEGVGCILAALWGVGTGITCYAENIAIMSVTKVGQRGKVIVGLRELYAMITKHVTSRITMQMAGLLLIFAGIISKFAAFLSMIPEPIIGGLLAMGVCLINGVSLSNLQTVDMKISRNLTIIGIAIIMSITTASHFEKTPLNTGNKTVDDVFGTLLTIRMLIGGLIAFTLDNIASGATRKQREFVDDDDYDDDDEKDVLTSVKHNGYALPSSVNQLLLRYPWLTYVPVIPSKREIEDIEDERLGDIGKHKVEM</sequence>
<feature type="transmembrane region" description="Helical" evidence="6">
    <location>
        <begin position="15"/>
        <end position="40"/>
    </location>
</feature>
<evidence type="ECO:0000256" key="5">
    <source>
        <dbReference type="ARBA" id="ARBA00023136"/>
    </source>
</evidence>
<keyword evidence="4 6" id="KW-1133">Transmembrane helix</keyword>
<dbReference type="InterPro" id="IPR006043">
    <property type="entry name" value="NCS2"/>
</dbReference>
<protein>
    <submittedName>
        <fullName evidence="7">Uncharacterized protein</fullName>
    </submittedName>
</protein>
<proteinExistence type="inferred from homology"/>
<evidence type="ECO:0000256" key="3">
    <source>
        <dbReference type="ARBA" id="ARBA00022692"/>
    </source>
</evidence>
<dbReference type="Proteomes" id="UP000008281">
    <property type="component" value="Unassembled WGS sequence"/>
</dbReference>
<name>E3M5J7_CAERE</name>
<dbReference type="HOGENOM" id="CLU_017959_5_4_1"/>
<evidence type="ECO:0000256" key="1">
    <source>
        <dbReference type="ARBA" id="ARBA00004141"/>
    </source>
</evidence>
<dbReference type="EMBL" id="DS268425">
    <property type="protein sequence ID" value="EFO92127.1"/>
    <property type="molecule type" value="Genomic_DNA"/>
</dbReference>
<keyword evidence="8" id="KW-1185">Reference proteome</keyword>
<feature type="transmembrane region" description="Helical" evidence="6">
    <location>
        <begin position="116"/>
        <end position="136"/>
    </location>
</feature>
<reference evidence="7" key="1">
    <citation type="submission" date="2007-07" db="EMBL/GenBank/DDBJ databases">
        <title>PCAP assembly of the Caenorhabditis remanei genome.</title>
        <authorList>
            <consortium name="The Caenorhabditis remanei Sequencing Consortium"/>
            <person name="Wilson R.K."/>
        </authorList>
    </citation>
    <scope>NUCLEOTIDE SEQUENCE [LARGE SCALE GENOMIC DNA]</scope>
    <source>
        <strain evidence="7">PB4641</strain>
    </source>
</reference>
<dbReference type="GO" id="GO:0022857">
    <property type="term" value="F:transmembrane transporter activity"/>
    <property type="evidence" value="ECO:0007669"/>
    <property type="project" value="InterPro"/>
</dbReference>
<feature type="transmembrane region" description="Helical" evidence="6">
    <location>
        <begin position="409"/>
        <end position="427"/>
    </location>
</feature>
<comment type="subcellular location">
    <subcellularLocation>
        <location evidence="1">Membrane</location>
        <topology evidence="1">Multi-pass membrane protein</topology>
    </subcellularLocation>
</comment>